<dbReference type="SUPFAM" id="SSF55298">
    <property type="entry name" value="YjgF-like"/>
    <property type="match status" value="1"/>
</dbReference>
<dbReference type="PANTHER" id="PTHR11803">
    <property type="entry name" value="2-IMINOBUTANOATE/2-IMINOPROPANOATE DEAMINASE RIDA"/>
    <property type="match status" value="1"/>
</dbReference>
<dbReference type="OrthoDB" id="573013at2"/>
<evidence type="ECO:0000313" key="3">
    <source>
        <dbReference type="Proteomes" id="UP000236731"/>
    </source>
</evidence>
<gene>
    <name evidence="2" type="ORF">SAMN05421877_1178</name>
</gene>
<dbReference type="AlphaFoldDB" id="A0A1H6CMZ4"/>
<protein>
    <submittedName>
        <fullName evidence="2">Enamine deaminase RidA, house cleaning of reactive enamine intermediates, YjgF/YER057c/UK114 family</fullName>
    </submittedName>
</protein>
<dbReference type="Pfam" id="PF01042">
    <property type="entry name" value="Ribonuc_L-PSP"/>
    <property type="match status" value="1"/>
</dbReference>
<dbReference type="EMBL" id="FNUT01000017">
    <property type="protein sequence ID" value="SEG74033.1"/>
    <property type="molecule type" value="Genomic_DNA"/>
</dbReference>
<keyword evidence="3" id="KW-1185">Reference proteome</keyword>
<dbReference type="GO" id="GO:0005829">
    <property type="term" value="C:cytosol"/>
    <property type="evidence" value="ECO:0007669"/>
    <property type="project" value="TreeGrafter"/>
</dbReference>
<dbReference type="InterPro" id="IPR035959">
    <property type="entry name" value="RutC-like_sf"/>
</dbReference>
<name>A0A1H6CMZ4_9SPHI</name>
<dbReference type="PANTHER" id="PTHR11803:SF58">
    <property type="entry name" value="PROTEIN HMF1-RELATED"/>
    <property type="match status" value="1"/>
</dbReference>
<accession>A0A1H6CMZ4</accession>
<dbReference type="CDD" id="cd00448">
    <property type="entry name" value="YjgF_YER057c_UK114_family"/>
    <property type="match status" value="1"/>
</dbReference>
<dbReference type="RefSeq" id="WP_103907868.1">
    <property type="nucleotide sequence ID" value="NZ_CP049246.1"/>
</dbReference>
<comment type="similarity">
    <text evidence="1">Belongs to the RutC family.</text>
</comment>
<sequence length="139" mass="14960">MKETGVKHINPTGIFDPTPFAFCHSVQVPSQANLVFISGQSGGVGEGHLLAEDFASQVKSALENLQIVLKAHAATVAHVVKITVLIVDHNPQKMEIWTSMAKEFWKGYDLPVSTLIPVPTLALPGMLIEVDAIAAVSEY</sequence>
<reference evidence="3" key="1">
    <citation type="submission" date="2016-10" db="EMBL/GenBank/DDBJ databases">
        <authorList>
            <person name="Varghese N."/>
            <person name="Submissions S."/>
        </authorList>
    </citation>
    <scope>NUCLEOTIDE SEQUENCE [LARGE SCALE GENOMIC DNA]</scope>
    <source>
        <strain evidence="3">DSM 22361</strain>
    </source>
</reference>
<dbReference type="Gene3D" id="3.30.1330.40">
    <property type="entry name" value="RutC-like"/>
    <property type="match status" value="1"/>
</dbReference>
<dbReference type="Proteomes" id="UP000236731">
    <property type="component" value="Unassembled WGS sequence"/>
</dbReference>
<dbReference type="InterPro" id="IPR006175">
    <property type="entry name" value="YjgF/YER057c/UK114"/>
</dbReference>
<evidence type="ECO:0000313" key="2">
    <source>
        <dbReference type="EMBL" id="SEG74033.1"/>
    </source>
</evidence>
<dbReference type="GO" id="GO:0019239">
    <property type="term" value="F:deaminase activity"/>
    <property type="evidence" value="ECO:0007669"/>
    <property type="project" value="TreeGrafter"/>
</dbReference>
<evidence type="ECO:0000256" key="1">
    <source>
        <dbReference type="ARBA" id="ARBA00010552"/>
    </source>
</evidence>
<proteinExistence type="inferred from homology"/>
<organism evidence="2 3">
    <name type="scientific">Sphingobacterium lactis</name>
    <dbReference type="NCBI Taxonomy" id="797291"/>
    <lineage>
        <taxon>Bacteria</taxon>
        <taxon>Pseudomonadati</taxon>
        <taxon>Bacteroidota</taxon>
        <taxon>Sphingobacteriia</taxon>
        <taxon>Sphingobacteriales</taxon>
        <taxon>Sphingobacteriaceae</taxon>
        <taxon>Sphingobacterium</taxon>
    </lineage>
</organism>